<dbReference type="EMBL" id="JAINUG010000299">
    <property type="protein sequence ID" value="KAJ8379194.1"/>
    <property type="molecule type" value="Genomic_DNA"/>
</dbReference>
<accession>A0AAD7RF93</accession>
<evidence type="ECO:0000313" key="1">
    <source>
        <dbReference type="EMBL" id="KAJ8379194.1"/>
    </source>
</evidence>
<comment type="caution">
    <text evidence="1">The sequence shown here is derived from an EMBL/GenBank/DDBJ whole genome shotgun (WGS) entry which is preliminary data.</text>
</comment>
<evidence type="ECO:0000313" key="2">
    <source>
        <dbReference type="Proteomes" id="UP001221898"/>
    </source>
</evidence>
<name>A0AAD7RF93_9TELE</name>
<gene>
    <name evidence="1" type="ORF">AAFF_G00223060</name>
</gene>
<organism evidence="1 2">
    <name type="scientific">Aldrovandia affinis</name>
    <dbReference type="NCBI Taxonomy" id="143900"/>
    <lineage>
        <taxon>Eukaryota</taxon>
        <taxon>Metazoa</taxon>
        <taxon>Chordata</taxon>
        <taxon>Craniata</taxon>
        <taxon>Vertebrata</taxon>
        <taxon>Euteleostomi</taxon>
        <taxon>Actinopterygii</taxon>
        <taxon>Neopterygii</taxon>
        <taxon>Teleostei</taxon>
        <taxon>Notacanthiformes</taxon>
        <taxon>Halosauridae</taxon>
        <taxon>Aldrovandia</taxon>
    </lineage>
</organism>
<protein>
    <submittedName>
        <fullName evidence="1">Uncharacterized protein</fullName>
    </submittedName>
</protein>
<reference evidence="1" key="1">
    <citation type="journal article" date="2023" name="Science">
        <title>Genome structures resolve the early diversification of teleost fishes.</title>
        <authorList>
            <person name="Parey E."/>
            <person name="Louis A."/>
            <person name="Montfort J."/>
            <person name="Bouchez O."/>
            <person name="Roques C."/>
            <person name="Iampietro C."/>
            <person name="Lluch J."/>
            <person name="Castinel A."/>
            <person name="Donnadieu C."/>
            <person name="Desvignes T."/>
            <person name="Floi Bucao C."/>
            <person name="Jouanno E."/>
            <person name="Wen M."/>
            <person name="Mejri S."/>
            <person name="Dirks R."/>
            <person name="Jansen H."/>
            <person name="Henkel C."/>
            <person name="Chen W.J."/>
            <person name="Zahm M."/>
            <person name="Cabau C."/>
            <person name="Klopp C."/>
            <person name="Thompson A.W."/>
            <person name="Robinson-Rechavi M."/>
            <person name="Braasch I."/>
            <person name="Lecointre G."/>
            <person name="Bobe J."/>
            <person name="Postlethwait J.H."/>
            <person name="Berthelot C."/>
            <person name="Roest Crollius H."/>
            <person name="Guiguen Y."/>
        </authorList>
    </citation>
    <scope>NUCLEOTIDE SEQUENCE</scope>
    <source>
        <strain evidence="1">NC1722</strain>
    </source>
</reference>
<proteinExistence type="predicted"/>
<sequence>MPVELWVNGVVDLPAADAQYQTNCYNDFRKHGSSELVQNLNEHGIVTTYDEVLRFQKSAAKYASEDPDKYLHTVGLEKRIGPIHSWGDNFDLVVFTPNGCCMTHALATPPALVPRSPKN</sequence>
<dbReference type="Proteomes" id="UP001221898">
    <property type="component" value="Unassembled WGS sequence"/>
</dbReference>
<keyword evidence="2" id="KW-1185">Reference proteome</keyword>
<dbReference type="AlphaFoldDB" id="A0AAD7RF93"/>